<accession>A0AAV0RGH6</accession>
<evidence type="ECO:0000313" key="2">
    <source>
        <dbReference type="EMBL" id="CAI0555553.1"/>
    </source>
</evidence>
<evidence type="ECO:0000256" key="1">
    <source>
        <dbReference type="ARBA" id="ARBA00006974"/>
    </source>
</evidence>
<comment type="similarity">
    <text evidence="1">Belongs to the ARG7 family.</text>
</comment>
<keyword evidence="3" id="KW-1185">Reference proteome</keyword>
<dbReference type="PANTHER" id="PTHR31374:SF198">
    <property type="entry name" value="AUXIN-RESPONSIVE PROTEIN SAUR72"/>
    <property type="match status" value="1"/>
</dbReference>
<name>A0AAV0RGH6_9ROSI</name>
<proteinExistence type="inferred from homology"/>
<dbReference type="GO" id="GO:0009733">
    <property type="term" value="P:response to auxin"/>
    <property type="evidence" value="ECO:0007669"/>
    <property type="project" value="InterPro"/>
</dbReference>
<dbReference type="EMBL" id="CAMGYJ010000010">
    <property type="protein sequence ID" value="CAI0555553.1"/>
    <property type="molecule type" value="Genomic_DNA"/>
</dbReference>
<evidence type="ECO:0000313" key="3">
    <source>
        <dbReference type="Proteomes" id="UP001154282"/>
    </source>
</evidence>
<dbReference type="Pfam" id="PF02519">
    <property type="entry name" value="Auxin_inducible"/>
    <property type="match status" value="1"/>
</dbReference>
<protein>
    <submittedName>
        <fullName evidence="2">Uncharacterized protein</fullName>
    </submittedName>
</protein>
<sequence length="137" mass="14814">MKQLIRRLSRVADSSTYSLLRSDSHHNRRRAAASAAAVPHGYVPVYVGDEMERFVVSAELLNHPVFVGLLNKSAQEYGYEQQGGLRIPCHVLVFERVMEAIRLGLESHDLDDLLGSCSASVSAAASSAAAAVSVGYL</sequence>
<dbReference type="PANTHER" id="PTHR31374">
    <property type="entry name" value="AUXIN-INDUCED PROTEIN-LIKE-RELATED"/>
    <property type="match status" value="1"/>
</dbReference>
<organism evidence="2 3">
    <name type="scientific">Linum tenue</name>
    <dbReference type="NCBI Taxonomy" id="586396"/>
    <lineage>
        <taxon>Eukaryota</taxon>
        <taxon>Viridiplantae</taxon>
        <taxon>Streptophyta</taxon>
        <taxon>Embryophyta</taxon>
        <taxon>Tracheophyta</taxon>
        <taxon>Spermatophyta</taxon>
        <taxon>Magnoliopsida</taxon>
        <taxon>eudicotyledons</taxon>
        <taxon>Gunneridae</taxon>
        <taxon>Pentapetalae</taxon>
        <taxon>rosids</taxon>
        <taxon>fabids</taxon>
        <taxon>Malpighiales</taxon>
        <taxon>Linaceae</taxon>
        <taxon>Linum</taxon>
    </lineage>
</organism>
<reference evidence="2" key="1">
    <citation type="submission" date="2022-08" db="EMBL/GenBank/DDBJ databases">
        <authorList>
            <person name="Gutierrez-Valencia J."/>
        </authorList>
    </citation>
    <scope>NUCLEOTIDE SEQUENCE</scope>
</reference>
<comment type="caution">
    <text evidence="2">The sequence shown here is derived from an EMBL/GenBank/DDBJ whole genome shotgun (WGS) entry which is preliminary data.</text>
</comment>
<dbReference type="InterPro" id="IPR003676">
    <property type="entry name" value="SAUR_fam"/>
</dbReference>
<dbReference type="Proteomes" id="UP001154282">
    <property type="component" value="Unassembled WGS sequence"/>
</dbReference>
<gene>
    <name evidence="2" type="ORF">LITE_LOCUS47640</name>
</gene>
<dbReference type="AlphaFoldDB" id="A0AAV0RGH6"/>